<keyword evidence="7" id="KW-0675">Receptor</keyword>
<evidence type="ECO:0000256" key="8">
    <source>
        <dbReference type="ARBA" id="ARBA00023224"/>
    </source>
</evidence>
<feature type="transmembrane region" description="Helical" evidence="9">
    <location>
        <begin position="268"/>
        <end position="287"/>
    </location>
</feature>
<keyword evidence="2" id="KW-1003">Cell membrane</keyword>
<dbReference type="InterPro" id="IPR000276">
    <property type="entry name" value="GPCR_Rhodpsn"/>
</dbReference>
<keyword evidence="8" id="KW-0807">Transducer</keyword>
<evidence type="ECO:0000259" key="10">
    <source>
        <dbReference type="PROSITE" id="PS50262"/>
    </source>
</evidence>
<keyword evidence="4 9" id="KW-1133">Transmembrane helix</keyword>
<dbReference type="InterPro" id="IPR017452">
    <property type="entry name" value="GPCR_Rhodpsn_7TM"/>
</dbReference>
<name>A0ABN8M1I6_9CNID</name>
<feature type="transmembrane region" description="Helical" evidence="9">
    <location>
        <begin position="151"/>
        <end position="172"/>
    </location>
</feature>
<protein>
    <recommendedName>
        <fullName evidence="10">G-protein coupled receptors family 1 profile domain-containing protein</fullName>
    </recommendedName>
</protein>
<dbReference type="SUPFAM" id="SSF81321">
    <property type="entry name" value="Family A G protein-coupled receptor-like"/>
    <property type="match status" value="1"/>
</dbReference>
<evidence type="ECO:0000256" key="1">
    <source>
        <dbReference type="ARBA" id="ARBA00004651"/>
    </source>
</evidence>
<evidence type="ECO:0000256" key="5">
    <source>
        <dbReference type="ARBA" id="ARBA00023040"/>
    </source>
</evidence>
<dbReference type="EMBL" id="CALNXI010000214">
    <property type="protein sequence ID" value="CAH3022311.1"/>
    <property type="molecule type" value="Genomic_DNA"/>
</dbReference>
<keyword evidence="5" id="KW-0297">G-protein coupled receptor</keyword>
<reference evidence="11 12" key="1">
    <citation type="submission" date="2022-05" db="EMBL/GenBank/DDBJ databases">
        <authorList>
            <consortium name="Genoscope - CEA"/>
            <person name="William W."/>
        </authorList>
    </citation>
    <scope>NUCLEOTIDE SEQUENCE [LARGE SCALE GENOMIC DNA]</scope>
</reference>
<evidence type="ECO:0000313" key="12">
    <source>
        <dbReference type="Proteomes" id="UP001159427"/>
    </source>
</evidence>
<sequence>MTAQYCIQRSKGVSQLVQVYGNLVCAFCVLNLVFAVVATFGNLLVIRALRKASSIPTNLRKLLLNLAFSDLAVGLFPQPMFAVIVAMMLRMAANSNYNFDFLCPVVLNVGYFAFFLLACASFLTIAVITVDRILAIFLHLRYQELVTSERVVISLVCLWLTSAIAASILILVPTLNQIVTVIILFTGLSLTTIAYILIYKVVKYHRNQIHHQHQIPNAQDLNYLREKKSTFNALFVYIVFTACYFPHLCSVILLIANSSQLSFLVVEHITLFLLLLNSSLNLLVCYWRYGELRAIINGTLMKIFHI</sequence>
<dbReference type="PANTHER" id="PTHR24249">
    <property type="entry name" value="HISTAMINE RECEPTOR-RELATED G-PROTEIN COUPLED RECEPTOR"/>
    <property type="match status" value="1"/>
</dbReference>
<dbReference type="Gene3D" id="1.20.1070.10">
    <property type="entry name" value="Rhodopsin 7-helix transmembrane proteins"/>
    <property type="match status" value="1"/>
</dbReference>
<dbReference type="PROSITE" id="PS50262">
    <property type="entry name" value="G_PROTEIN_RECEP_F1_2"/>
    <property type="match status" value="1"/>
</dbReference>
<feature type="domain" description="G-protein coupled receptors family 1 profile" evidence="10">
    <location>
        <begin position="41"/>
        <end position="285"/>
    </location>
</feature>
<dbReference type="Pfam" id="PF00001">
    <property type="entry name" value="7tm_1"/>
    <property type="match status" value="1"/>
</dbReference>
<keyword evidence="3 9" id="KW-0812">Transmembrane</keyword>
<evidence type="ECO:0000256" key="9">
    <source>
        <dbReference type="SAM" id="Phobius"/>
    </source>
</evidence>
<feature type="transmembrane region" description="Helical" evidence="9">
    <location>
        <begin position="109"/>
        <end position="130"/>
    </location>
</feature>
<dbReference type="PRINTS" id="PR00237">
    <property type="entry name" value="GPCRRHODOPSN"/>
</dbReference>
<evidence type="ECO:0000256" key="4">
    <source>
        <dbReference type="ARBA" id="ARBA00022989"/>
    </source>
</evidence>
<keyword evidence="12" id="KW-1185">Reference proteome</keyword>
<keyword evidence="6 9" id="KW-0472">Membrane</keyword>
<evidence type="ECO:0000256" key="2">
    <source>
        <dbReference type="ARBA" id="ARBA00022475"/>
    </source>
</evidence>
<dbReference type="CDD" id="cd00637">
    <property type="entry name" value="7tm_classA_rhodopsin-like"/>
    <property type="match status" value="1"/>
</dbReference>
<comment type="caution">
    <text evidence="11">The sequence shown here is derived from an EMBL/GenBank/DDBJ whole genome shotgun (WGS) entry which is preliminary data.</text>
</comment>
<feature type="transmembrane region" description="Helical" evidence="9">
    <location>
        <begin position="66"/>
        <end position="89"/>
    </location>
</feature>
<evidence type="ECO:0000256" key="3">
    <source>
        <dbReference type="ARBA" id="ARBA00022692"/>
    </source>
</evidence>
<feature type="transmembrane region" description="Helical" evidence="9">
    <location>
        <begin position="20"/>
        <end position="45"/>
    </location>
</feature>
<dbReference type="InterPro" id="IPR050569">
    <property type="entry name" value="TAAR"/>
</dbReference>
<comment type="subcellular location">
    <subcellularLocation>
        <location evidence="1">Cell membrane</location>
        <topology evidence="1">Multi-pass membrane protein</topology>
    </subcellularLocation>
</comment>
<evidence type="ECO:0000256" key="7">
    <source>
        <dbReference type="ARBA" id="ARBA00023170"/>
    </source>
</evidence>
<dbReference type="Proteomes" id="UP001159427">
    <property type="component" value="Unassembled WGS sequence"/>
</dbReference>
<feature type="transmembrane region" description="Helical" evidence="9">
    <location>
        <begin position="234"/>
        <end position="256"/>
    </location>
</feature>
<organism evidence="11 12">
    <name type="scientific">Porites evermanni</name>
    <dbReference type="NCBI Taxonomy" id="104178"/>
    <lineage>
        <taxon>Eukaryota</taxon>
        <taxon>Metazoa</taxon>
        <taxon>Cnidaria</taxon>
        <taxon>Anthozoa</taxon>
        <taxon>Hexacorallia</taxon>
        <taxon>Scleractinia</taxon>
        <taxon>Fungiina</taxon>
        <taxon>Poritidae</taxon>
        <taxon>Porites</taxon>
    </lineage>
</organism>
<proteinExistence type="predicted"/>
<accession>A0ABN8M1I6</accession>
<evidence type="ECO:0000313" key="11">
    <source>
        <dbReference type="EMBL" id="CAH3022311.1"/>
    </source>
</evidence>
<dbReference type="PANTHER" id="PTHR24249:SF372">
    <property type="entry name" value="G-PROTEIN COUPLED RECEPTORS FAMILY 1 PROFILE DOMAIN-CONTAINING PROTEIN"/>
    <property type="match status" value="1"/>
</dbReference>
<gene>
    <name evidence="11" type="ORF">PEVE_00014968</name>
</gene>
<evidence type="ECO:0000256" key="6">
    <source>
        <dbReference type="ARBA" id="ARBA00023136"/>
    </source>
</evidence>
<feature type="transmembrane region" description="Helical" evidence="9">
    <location>
        <begin position="178"/>
        <end position="198"/>
    </location>
</feature>